<evidence type="ECO:0000256" key="1">
    <source>
        <dbReference type="SAM" id="MobiDB-lite"/>
    </source>
</evidence>
<dbReference type="Gramene" id="PGSC0003DMT400053833">
    <property type="protein sequence ID" value="PGSC0003DMT400053833"/>
    <property type="gene ID" value="PGSC0003DMG400020880"/>
</dbReference>
<feature type="compositionally biased region" description="Basic and acidic residues" evidence="1">
    <location>
        <begin position="1"/>
        <end position="35"/>
    </location>
</feature>
<dbReference type="EnsemblPlants" id="PGSC0003DMT400053833">
    <property type="protein sequence ID" value="PGSC0003DMT400053833"/>
    <property type="gene ID" value="PGSC0003DMG400020880"/>
</dbReference>
<dbReference type="HOGENOM" id="CLU_3127996_0_0_1"/>
<reference evidence="3" key="1">
    <citation type="journal article" date="2011" name="Nature">
        <title>Genome sequence and analysis of the tuber crop potato.</title>
        <authorList>
            <consortium name="The Potato Genome Sequencing Consortium"/>
        </authorList>
    </citation>
    <scope>NUCLEOTIDE SEQUENCE [LARGE SCALE GENOMIC DNA]</scope>
    <source>
        <strain evidence="3">cv. DM1-3 516 R44</strain>
    </source>
</reference>
<dbReference type="AlphaFoldDB" id="M1BVI3"/>
<feature type="region of interest" description="Disordered" evidence="1">
    <location>
        <begin position="1"/>
        <end position="50"/>
    </location>
</feature>
<sequence length="50" mass="5713">MASKELESVQGSECRHKVYNDTDSKGNQRKGEFVHRISKSKKVPSFDTEN</sequence>
<protein>
    <submittedName>
        <fullName evidence="2">SET domain protein</fullName>
    </submittedName>
</protein>
<dbReference type="Proteomes" id="UP000011115">
    <property type="component" value="Unassembled WGS sequence"/>
</dbReference>
<organism evidence="2 3">
    <name type="scientific">Solanum tuberosum</name>
    <name type="common">Potato</name>
    <dbReference type="NCBI Taxonomy" id="4113"/>
    <lineage>
        <taxon>Eukaryota</taxon>
        <taxon>Viridiplantae</taxon>
        <taxon>Streptophyta</taxon>
        <taxon>Embryophyta</taxon>
        <taxon>Tracheophyta</taxon>
        <taxon>Spermatophyta</taxon>
        <taxon>Magnoliopsida</taxon>
        <taxon>eudicotyledons</taxon>
        <taxon>Gunneridae</taxon>
        <taxon>Pentapetalae</taxon>
        <taxon>asterids</taxon>
        <taxon>lamiids</taxon>
        <taxon>Solanales</taxon>
        <taxon>Solanaceae</taxon>
        <taxon>Solanoideae</taxon>
        <taxon>Solaneae</taxon>
        <taxon>Solanum</taxon>
    </lineage>
</organism>
<evidence type="ECO:0000313" key="2">
    <source>
        <dbReference type="EnsemblPlants" id="PGSC0003DMT400053833"/>
    </source>
</evidence>
<reference evidence="2" key="2">
    <citation type="submission" date="2015-06" db="UniProtKB">
        <authorList>
            <consortium name="EnsemblPlants"/>
        </authorList>
    </citation>
    <scope>IDENTIFICATION</scope>
    <source>
        <strain evidence="2">DM1-3 516 R44</strain>
    </source>
</reference>
<dbReference type="ExpressionAtlas" id="M1BVI3">
    <property type="expression patterns" value="baseline"/>
</dbReference>
<keyword evidence="3" id="KW-1185">Reference proteome</keyword>
<proteinExistence type="predicted"/>
<accession>M1BVI3</accession>
<evidence type="ECO:0000313" key="3">
    <source>
        <dbReference type="Proteomes" id="UP000011115"/>
    </source>
</evidence>
<name>M1BVI3_SOLTU</name>